<dbReference type="Pfam" id="PF13609">
    <property type="entry name" value="Porin_4"/>
    <property type="match status" value="1"/>
</dbReference>
<evidence type="ECO:0000259" key="1">
    <source>
        <dbReference type="Pfam" id="PF13609"/>
    </source>
</evidence>
<gene>
    <name evidence="2" type="ORF">P1P91_14940</name>
</gene>
<dbReference type="RefSeq" id="WP_311885817.1">
    <property type="nucleotide sequence ID" value="NZ_CP119391.1"/>
</dbReference>
<proteinExistence type="predicted"/>
<accession>A0ABY9Z3A5</accession>
<evidence type="ECO:0000313" key="2">
    <source>
        <dbReference type="EMBL" id="WNK21618.1"/>
    </source>
</evidence>
<dbReference type="InterPro" id="IPR033900">
    <property type="entry name" value="Gram_neg_porin_domain"/>
</dbReference>
<name>A0ABY9Z3A5_9GAMM</name>
<feature type="domain" description="Porin" evidence="1">
    <location>
        <begin position="6"/>
        <end position="165"/>
    </location>
</feature>
<keyword evidence="3" id="KW-1185">Reference proteome</keyword>
<sequence length="176" mass="19426">MFGQNEQASDVTSYASPHFGGFQFVGAAIAVDAQNDQDFDVYTGRLLYNEGPLNFGLGHTKIKRPGIDSLYRTSFGLGYDLGMFQLGGVYEHNNDRENSNASSDFDAWAINISADLTDKWSLSAGYAENDKNLDLDNDVVVGSVRHHFNKKVYAFLEAARYDRTDNNVSGGLNVSF</sequence>
<dbReference type="InterPro" id="IPR023614">
    <property type="entry name" value="Porin_dom_sf"/>
</dbReference>
<evidence type="ECO:0000313" key="3">
    <source>
        <dbReference type="Proteomes" id="UP001301869"/>
    </source>
</evidence>
<reference evidence="2 3" key="1">
    <citation type="submission" date="2023-03" db="EMBL/GenBank/DDBJ databases">
        <title>Halomonas sp. nov., isolated from Korean tranditional fermented seafood 'Jeotgal'.</title>
        <authorList>
            <person name="Kim B."/>
            <person name="Shin N.-R."/>
        </authorList>
    </citation>
    <scope>NUCLEOTIDE SEQUENCE [LARGE SCALE GENOMIC DNA]</scope>
    <source>
        <strain evidence="2 3">SG2L-4</strain>
    </source>
</reference>
<dbReference type="Gene3D" id="2.40.160.10">
    <property type="entry name" value="Porin"/>
    <property type="match status" value="1"/>
</dbReference>
<dbReference type="SUPFAM" id="SSF56935">
    <property type="entry name" value="Porins"/>
    <property type="match status" value="1"/>
</dbReference>
<dbReference type="Proteomes" id="UP001301869">
    <property type="component" value="Chromosome"/>
</dbReference>
<dbReference type="EMBL" id="CP119391">
    <property type="protein sequence ID" value="WNK21618.1"/>
    <property type="molecule type" value="Genomic_DNA"/>
</dbReference>
<organism evidence="2 3">
    <name type="scientific">Halomonas piscis</name>
    <dbReference type="NCBI Taxonomy" id="3031727"/>
    <lineage>
        <taxon>Bacteria</taxon>
        <taxon>Pseudomonadati</taxon>
        <taxon>Pseudomonadota</taxon>
        <taxon>Gammaproteobacteria</taxon>
        <taxon>Oceanospirillales</taxon>
        <taxon>Halomonadaceae</taxon>
        <taxon>Halomonas</taxon>
    </lineage>
</organism>
<protein>
    <submittedName>
        <fullName evidence="2">Porin</fullName>
    </submittedName>
</protein>